<keyword evidence="3" id="KW-1185">Reference proteome</keyword>
<keyword evidence="1" id="KW-0472">Membrane</keyword>
<organism evidence="2 3">
    <name type="scientific">Elysia crispata</name>
    <name type="common">lettuce slug</name>
    <dbReference type="NCBI Taxonomy" id="231223"/>
    <lineage>
        <taxon>Eukaryota</taxon>
        <taxon>Metazoa</taxon>
        <taxon>Spiralia</taxon>
        <taxon>Lophotrochozoa</taxon>
        <taxon>Mollusca</taxon>
        <taxon>Gastropoda</taxon>
        <taxon>Heterobranchia</taxon>
        <taxon>Euthyneura</taxon>
        <taxon>Panpulmonata</taxon>
        <taxon>Sacoglossa</taxon>
        <taxon>Placobranchoidea</taxon>
        <taxon>Plakobranchidae</taxon>
        <taxon>Elysia</taxon>
    </lineage>
</organism>
<evidence type="ECO:0000313" key="3">
    <source>
        <dbReference type="Proteomes" id="UP001283361"/>
    </source>
</evidence>
<keyword evidence="1" id="KW-0812">Transmembrane</keyword>
<dbReference type="AlphaFoldDB" id="A0AAE0ZRN0"/>
<feature type="transmembrane region" description="Helical" evidence="1">
    <location>
        <begin position="108"/>
        <end position="130"/>
    </location>
</feature>
<evidence type="ECO:0000256" key="1">
    <source>
        <dbReference type="SAM" id="Phobius"/>
    </source>
</evidence>
<dbReference type="EMBL" id="JAWDGP010003545">
    <property type="protein sequence ID" value="KAK3773352.1"/>
    <property type="molecule type" value="Genomic_DNA"/>
</dbReference>
<gene>
    <name evidence="2" type="ORF">RRG08_023232</name>
</gene>
<dbReference type="Proteomes" id="UP001283361">
    <property type="component" value="Unassembled WGS sequence"/>
</dbReference>
<evidence type="ECO:0000313" key="2">
    <source>
        <dbReference type="EMBL" id="KAK3773352.1"/>
    </source>
</evidence>
<protein>
    <submittedName>
        <fullName evidence="2">Uncharacterized protein</fullName>
    </submittedName>
</protein>
<name>A0AAE0ZRN0_9GAST</name>
<proteinExistence type="predicted"/>
<sequence>MLLRLSHCPLDQDQELDIVSTPALTSYQSEFSKVYGFHYGTIVIIPPCQDLSPALVQTYFPYLTTDPLHESSTSSEPWSQKSEDRTDRPVNRIYINDYYDDDDERANAITIAVLLVMGVAFVVGVVFLIYSSSSVKTEYDTGDKDSVDLMNAVYQRRIADIITDASKQHQLNVQAYHSSKGSPLRASPQGQGQAVASKASQAAGLPQGKKLCPIVPQELGKYCETKYKITVA</sequence>
<reference evidence="2" key="1">
    <citation type="journal article" date="2023" name="G3 (Bethesda)">
        <title>A reference genome for the long-term kleptoplast-retaining sea slug Elysia crispata morphotype clarki.</title>
        <authorList>
            <person name="Eastman K.E."/>
            <person name="Pendleton A.L."/>
            <person name="Shaikh M.A."/>
            <person name="Suttiyut T."/>
            <person name="Ogas R."/>
            <person name="Tomko P."/>
            <person name="Gavelis G."/>
            <person name="Widhalm J.R."/>
            <person name="Wisecaver J.H."/>
        </authorList>
    </citation>
    <scope>NUCLEOTIDE SEQUENCE</scope>
    <source>
        <strain evidence="2">ECLA1</strain>
    </source>
</reference>
<keyword evidence="1" id="KW-1133">Transmembrane helix</keyword>
<comment type="caution">
    <text evidence="2">The sequence shown here is derived from an EMBL/GenBank/DDBJ whole genome shotgun (WGS) entry which is preliminary data.</text>
</comment>
<accession>A0AAE0ZRN0</accession>